<keyword evidence="4" id="KW-1185">Reference proteome</keyword>
<dbReference type="SUPFAM" id="SSF52777">
    <property type="entry name" value="CoA-dependent acyltransferases"/>
    <property type="match status" value="2"/>
</dbReference>
<evidence type="ECO:0000259" key="2">
    <source>
        <dbReference type="Pfam" id="PF00668"/>
    </source>
</evidence>
<organism evidence="3 4">
    <name type="scientific">Streptomyces marianii</name>
    <dbReference type="NCBI Taxonomy" id="1817406"/>
    <lineage>
        <taxon>Bacteria</taxon>
        <taxon>Bacillati</taxon>
        <taxon>Actinomycetota</taxon>
        <taxon>Actinomycetes</taxon>
        <taxon>Kitasatosporales</taxon>
        <taxon>Streptomycetaceae</taxon>
        <taxon>Streptomyces</taxon>
    </lineage>
</organism>
<evidence type="ECO:0000313" key="3">
    <source>
        <dbReference type="EMBL" id="TLQ43216.1"/>
    </source>
</evidence>
<proteinExistence type="predicted"/>
<evidence type="ECO:0000256" key="1">
    <source>
        <dbReference type="SAM" id="MobiDB-lite"/>
    </source>
</evidence>
<sequence>MQVVVPAGGLVLQRRECGEVELDEVVREEVGYTFALASELAVRATLVSLGVDDHVLVVLFHHIATDGESMRPFVRDLSVAYEARLSGGVPDWAPLPVQYADYALWQRQVPGSEEDPDSELSGQLAFWREALADLPVELEYPTDRPRPAVASQRGGGFEVELGVELHARLDELARTTGTTFPRRRRAAPGDRGEGRLPRRTRRVARGRRAAWTRVHSRRSEGVAGDRGAGRARPCRPRQSARWSGRGRAHVPGAGLRRPVQPPGLVLLRSL</sequence>
<protein>
    <recommendedName>
        <fullName evidence="2">Condensation domain-containing protein</fullName>
    </recommendedName>
</protein>
<feature type="compositionally biased region" description="Basic residues" evidence="1">
    <location>
        <begin position="197"/>
        <end position="216"/>
    </location>
</feature>
<feature type="region of interest" description="Disordered" evidence="1">
    <location>
        <begin position="174"/>
        <end position="256"/>
    </location>
</feature>
<dbReference type="GO" id="GO:0003824">
    <property type="term" value="F:catalytic activity"/>
    <property type="evidence" value="ECO:0007669"/>
    <property type="project" value="InterPro"/>
</dbReference>
<dbReference type="InterPro" id="IPR001242">
    <property type="entry name" value="Condensation_dom"/>
</dbReference>
<accession>A0A5R9E0K6</accession>
<dbReference type="InterPro" id="IPR023213">
    <property type="entry name" value="CAT-like_dom_sf"/>
</dbReference>
<dbReference type="OrthoDB" id="2472181at2"/>
<name>A0A5R9E0K6_9ACTN</name>
<feature type="domain" description="Condensation" evidence="2">
    <location>
        <begin position="22"/>
        <end position="180"/>
    </location>
</feature>
<dbReference type="EMBL" id="VAWE01000001">
    <property type="protein sequence ID" value="TLQ43216.1"/>
    <property type="molecule type" value="Genomic_DNA"/>
</dbReference>
<comment type="caution">
    <text evidence="3">The sequence shown here is derived from an EMBL/GenBank/DDBJ whole genome shotgun (WGS) entry which is preliminary data.</text>
</comment>
<feature type="compositionally biased region" description="Basic and acidic residues" evidence="1">
    <location>
        <begin position="187"/>
        <end position="196"/>
    </location>
</feature>
<dbReference type="Proteomes" id="UP000305921">
    <property type="component" value="Unassembled WGS sequence"/>
</dbReference>
<dbReference type="Gene3D" id="3.30.559.10">
    <property type="entry name" value="Chloramphenicol acetyltransferase-like domain"/>
    <property type="match status" value="1"/>
</dbReference>
<gene>
    <name evidence="3" type="ORF">FEF34_08760</name>
</gene>
<dbReference type="Pfam" id="PF00668">
    <property type="entry name" value="Condensation"/>
    <property type="match status" value="1"/>
</dbReference>
<dbReference type="Gene3D" id="3.30.559.30">
    <property type="entry name" value="Nonribosomal peptide synthetase, condensation domain"/>
    <property type="match status" value="1"/>
</dbReference>
<evidence type="ECO:0000313" key="4">
    <source>
        <dbReference type="Proteomes" id="UP000305921"/>
    </source>
</evidence>
<reference evidence="3 4" key="1">
    <citation type="submission" date="2019-05" db="EMBL/GenBank/DDBJ databases">
        <title>Streptomyces marianii sp. nov., a novel marine actinomycete from southern coast of India.</title>
        <authorList>
            <person name="Iniyan A.M."/>
            <person name="Wink J."/>
            <person name="Ramprasad E."/>
            <person name="Ramana C.V."/>
            <person name="Bunk B."/>
            <person name="Sproer C."/>
            <person name="Joseph F.-J.R.S."/>
            <person name="Vincent S.G.P."/>
        </authorList>
    </citation>
    <scope>NUCLEOTIDE SEQUENCE [LARGE SCALE GENOMIC DNA]</scope>
    <source>
        <strain evidence="3 4">ICN19</strain>
    </source>
</reference>
<dbReference type="AlphaFoldDB" id="A0A5R9E0K6"/>
<dbReference type="GO" id="GO:0008610">
    <property type="term" value="P:lipid biosynthetic process"/>
    <property type="evidence" value="ECO:0007669"/>
    <property type="project" value="UniProtKB-ARBA"/>
</dbReference>